<evidence type="ECO:0000313" key="5">
    <source>
        <dbReference type="EMBL" id="SFO83288.1"/>
    </source>
</evidence>
<reference evidence="5 6" key="1">
    <citation type="submission" date="2016-10" db="EMBL/GenBank/DDBJ databases">
        <authorList>
            <person name="de Groot N.N."/>
        </authorList>
    </citation>
    <scope>NUCLEOTIDE SEQUENCE [LARGE SCALE GENOMIC DNA]</scope>
    <source>
        <strain evidence="5 6">DSM 44637</strain>
    </source>
</reference>
<dbReference type="AlphaFoldDB" id="A0A1I5KE72"/>
<dbReference type="InterPro" id="IPR036388">
    <property type="entry name" value="WH-like_DNA-bd_sf"/>
</dbReference>
<dbReference type="Gene3D" id="3.30.70.920">
    <property type="match status" value="1"/>
</dbReference>
<protein>
    <submittedName>
        <fullName evidence="5">DNA-binding transcriptional regulator, Lrp family</fullName>
    </submittedName>
</protein>
<dbReference type="SUPFAM" id="SSF46785">
    <property type="entry name" value="Winged helix' DNA-binding domain"/>
    <property type="match status" value="2"/>
</dbReference>
<dbReference type="SMART" id="SM00344">
    <property type="entry name" value="HTH_ASNC"/>
    <property type="match status" value="2"/>
</dbReference>
<dbReference type="OrthoDB" id="4050641at2"/>
<dbReference type="RefSeq" id="WP_093573531.1">
    <property type="nucleotide sequence ID" value="NZ_FOWC01000003.1"/>
</dbReference>
<dbReference type="GO" id="GO:0005829">
    <property type="term" value="C:cytosol"/>
    <property type="evidence" value="ECO:0007669"/>
    <property type="project" value="TreeGrafter"/>
</dbReference>
<keyword evidence="3" id="KW-0804">Transcription</keyword>
<evidence type="ECO:0000256" key="1">
    <source>
        <dbReference type="ARBA" id="ARBA00023015"/>
    </source>
</evidence>
<feature type="domain" description="HTH asnC-type" evidence="4">
    <location>
        <begin position="177"/>
        <end position="233"/>
    </location>
</feature>
<dbReference type="PANTHER" id="PTHR30154">
    <property type="entry name" value="LEUCINE-RESPONSIVE REGULATORY PROTEIN"/>
    <property type="match status" value="1"/>
</dbReference>
<dbReference type="PANTHER" id="PTHR30154:SF34">
    <property type="entry name" value="TRANSCRIPTIONAL REGULATOR AZLB"/>
    <property type="match status" value="1"/>
</dbReference>
<organism evidence="5 6">
    <name type="scientific">Amycolatopsis rubida</name>
    <dbReference type="NCBI Taxonomy" id="112413"/>
    <lineage>
        <taxon>Bacteria</taxon>
        <taxon>Bacillati</taxon>
        <taxon>Actinomycetota</taxon>
        <taxon>Actinomycetes</taxon>
        <taxon>Pseudonocardiales</taxon>
        <taxon>Pseudonocardiaceae</taxon>
        <taxon>Amycolatopsis</taxon>
    </lineage>
</organism>
<evidence type="ECO:0000259" key="4">
    <source>
        <dbReference type="PROSITE" id="PS50956"/>
    </source>
</evidence>
<dbReference type="Pfam" id="PF01037">
    <property type="entry name" value="AsnC_trans_reg"/>
    <property type="match status" value="1"/>
</dbReference>
<evidence type="ECO:0000313" key="6">
    <source>
        <dbReference type="Proteomes" id="UP000199137"/>
    </source>
</evidence>
<keyword evidence="2 5" id="KW-0238">DNA-binding</keyword>
<dbReference type="SUPFAM" id="SSF54909">
    <property type="entry name" value="Dimeric alpha+beta barrel"/>
    <property type="match status" value="1"/>
</dbReference>
<dbReference type="InterPro" id="IPR036390">
    <property type="entry name" value="WH_DNA-bd_sf"/>
</dbReference>
<keyword evidence="1" id="KW-0805">Transcription regulation</keyword>
<accession>A0A1I5KE72</accession>
<name>A0A1I5KE72_9PSEU</name>
<sequence length="321" mass="35036">MTARLDPLDRRIAGALQVDGRASWRRIAGVLDAPERTVARRGTHLLRTGVVTVVAVSPHGVPLLVRGRCRAGLGRPAGTALAGRPETSFCYLITGPGELVAEVFCDRDRLPTFMFDEMAAIPGLHDLTADTVTRYYRTIHEWQPGLLSPAETEAISSLPQPTPQPRQPDGVAFSSDERAIVRALREDGRRTHEELARAAGISESTVRRRLEALRQEEKVFIRAVVEPAVLGLPVEALLWIRCRPHDVDGIGRALLGSPYVRYAAAMTGEYQLLADVTLPDIAALHEFVGSSGWSRQADSVHTGVVLKALKRSSVLAPELRS</sequence>
<dbReference type="Pfam" id="PF13404">
    <property type="entry name" value="HTH_AsnC-type"/>
    <property type="match status" value="2"/>
</dbReference>
<dbReference type="PRINTS" id="PR00033">
    <property type="entry name" value="HTHASNC"/>
</dbReference>
<evidence type="ECO:0000256" key="2">
    <source>
        <dbReference type="ARBA" id="ARBA00023125"/>
    </source>
</evidence>
<dbReference type="InterPro" id="IPR019887">
    <property type="entry name" value="Tscrpt_reg_AsnC/Lrp_C"/>
</dbReference>
<dbReference type="GO" id="GO:0043565">
    <property type="term" value="F:sequence-specific DNA binding"/>
    <property type="evidence" value="ECO:0007669"/>
    <property type="project" value="InterPro"/>
</dbReference>
<dbReference type="InterPro" id="IPR000485">
    <property type="entry name" value="AsnC-type_HTH_dom"/>
</dbReference>
<dbReference type="Proteomes" id="UP000199137">
    <property type="component" value="Unassembled WGS sequence"/>
</dbReference>
<dbReference type="PROSITE" id="PS50956">
    <property type="entry name" value="HTH_ASNC_2"/>
    <property type="match status" value="1"/>
</dbReference>
<evidence type="ECO:0000256" key="3">
    <source>
        <dbReference type="ARBA" id="ARBA00023163"/>
    </source>
</evidence>
<dbReference type="InterPro" id="IPR011008">
    <property type="entry name" value="Dimeric_a/b-barrel"/>
</dbReference>
<dbReference type="InterPro" id="IPR019888">
    <property type="entry name" value="Tscrpt_reg_AsnC-like"/>
</dbReference>
<dbReference type="EMBL" id="FOWC01000003">
    <property type="protein sequence ID" value="SFO83288.1"/>
    <property type="molecule type" value="Genomic_DNA"/>
</dbReference>
<dbReference type="STRING" id="112413.SAMN05421854_103148"/>
<dbReference type="Gene3D" id="1.10.10.10">
    <property type="entry name" value="Winged helix-like DNA-binding domain superfamily/Winged helix DNA-binding domain"/>
    <property type="match status" value="2"/>
</dbReference>
<gene>
    <name evidence="5" type="ORF">SAMN05421854_103148</name>
</gene>
<proteinExistence type="predicted"/>
<dbReference type="GO" id="GO:0043200">
    <property type="term" value="P:response to amino acid"/>
    <property type="evidence" value="ECO:0007669"/>
    <property type="project" value="TreeGrafter"/>
</dbReference>